<reference evidence="2" key="1">
    <citation type="submission" date="2021-07" db="EMBL/GenBank/DDBJ databases">
        <authorList>
            <person name="Catto M.A."/>
            <person name="Jacobson A."/>
            <person name="Kennedy G."/>
            <person name="Labadie P."/>
            <person name="Hunt B.G."/>
            <person name="Srinivasan R."/>
        </authorList>
    </citation>
    <scope>NUCLEOTIDE SEQUENCE</scope>
    <source>
        <strain evidence="2">PL_HMW_Pooled</strain>
        <tissue evidence="2">Head</tissue>
    </source>
</reference>
<organism evidence="2 3">
    <name type="scientific">Frankliniella fusca</name>
    <dbReference type="NCBI Taxonomy" id="407009"/>
    <lineage>
        <taxon>Eukaryota</taxon>
        <taxon>Metazoa</taxon>
        <taxon>Ecdysozoa</taxon>
        <taxon>Arthropoda</taxon>
        <taxon>Hexapoda</taxon>
        <taxon>Insecta</taxon>
        <taxon>Pterygota</taxon>
        <taxon>Neoptera</taxon>
        <taxon>Paraneoptera</taxon>
        <taxon>Thysanoptera</taxon>
        <taxon>Terebrantia</taxon>
        <taxon>Thripoidea</taxon>
        <taxon>Thripidae</taxon>
        <taxon>Frankliniella</taxon>
    </lineage>
</organism>
<keyword evidence="2" id="KW-0547">Nucleotide-binding</keyword>
<feature type="region of interest" description="Disordered" evidence="1">
    <location>
        <begin position="555"/>
        <end position="575"/>
    </location>
</feature>
<evidence type="ECO:0000313" key="3">
    <source>
        <dbReference type="Proteomes" id="UP001219518"/>
    </source>
</evidence>
<gene>
    <name evidence="2" type="ORF">KUF71_000743</name>
</gene>
<keyword evidence="3" id="KW-1185">Reference proteome</keyword>
<dbReference type="EMBL" id="JAHWGI010000147">
    <property type="protein sequence ID" value="KAK3910165.1"/>
    <property type="molecule type" value="Genomic_DNA"/>
</dbReference>
<comment type="caution">
    <text evidence="2">The sequence shown here is derived from an EMBL/GenBank/DDBJ whole genome shotgun (WGS) entry which is preliminary data.</text>
</comment>
<accession>A0AAE1GVK8</accession>
<evidence type="ECO:0000313" key="2">
    <source>
        <dbReference type="EMBL" id="KAK3910165.1"/>
    </source>
</evidence>
<reference evidence="2" key="2">
    <citation type="journal article" date="2023" name="BMC Genomics">
        <title>Pest status, molecular evolution, and epigenetic factors derived from the genome assembly of Frankliniella fusca, a thysanopteran phytovirus vector.</title>
        <authorList>
            <person name="Catto M.A."/>
            <person name="Labadie P.E."/>
            <person name="Jacobson A.L."/>
            <person name="Kennedy G.G."/>
            <person name="Srinivasan R."/>
            <person name="Hunt B.G."/>
        </authorList>
    </citation>
    <scope>NUCLEOTIDE SEQUENCE</scope>
    <source>
        <strain evidence="2">PL_HMW_Pooled</strain>
    </source>
</reference>
<proteinExistence type="predicted"/>
<dbReference type="AlphaFoldDB" id="A0AAE1GVK8"/>
<dbReference type="PANTHER" id="PTHR47018">
    <property type="entry name" value="CXC DOMAIN-CONTAINING PROTEIN-RELATED"/>
    <property type="match status" value="1"/>
</dbReference>
<protein>
    <submittedName>
        <fullName evidence="2">ATP-binding cassette sub-family A member 9</fullName>
    </submittedName>
</protein>
<dbReference type="Proteomes" id="UP001219518">
    <property type="component" value="Unassembled WGS sequence"/>
</dbReference>
<keyword evidence="2" id="KW-0067">ATP-binding</keyword>
<dbReference type="GO" id="GO:0005524">
    <property type="term" value="F:ATP binding"/>
    <property type="evidence" value="ECO:0007669"/>
    <property type="project" value="UniProtKB-KW"/>
</dbReference>
<feature type="compositionally biased region" description="Polar residues" evidence="1">
    <location>
        <begin position="555"/>
        <end position="564"/>
    </location>
</feature>
<name>A0AAE1GVK8_9NEOP</name>
<evidence type="ECO:0000256" key="1">
    <source>
        <dbReference type="SAM" id="MobiDB-lite"/>
    </source>
</evidence>
<sequence>MNSLGGDGNFVVHKTGNAFSGLAIDQAHEQHNAMVKGQAGARGLTQDPTSLRRFTVAGPEVGFILSKFEDSQPLSQLMKHHEQYPYFQRRFLENCVAVKESFTHFGNPFLEQGPELLALDTRVVTIQKSVETLVFEAKEKKRTEVGLNSFKTDVQLFSRLFIVARERDLNLDTFFEHENHKFPPAISNASGMLRTGKKCDLMEKLETLSTTEIVFNNSCDAIVYDGAAVVQMIRPAKSKTFEGYFSADLKPFVESTVRKASCSRIDVVWDLYLPGSLKAQERDSRGCGVRRNVVPNGALPQDWSDFVLNDKNKSELFRFLARRFIDDYSGAKVVTNTGDIVHSSDPELTSLEGKTINMEEADNRILLHVKDCVEHGAKVVVIRSSDTDVLVISISYFHHLQLTGLQELWFLTGVGPKRRYIPVHEIANNLGEEKSEALRGFHAYTGCDTTAYFAGAGKGKKTCFNTWSQNPEFTPAFLTLAKPVVAELDDTTNQLLEAFVCRLCDQTSETRKAAIVRRDLFIPPSSSSLQQKALRSVYQAGHVWQACQTRGSRSRHQVAQNRQNPPHPAGTALDCDHKPPSPSAWGWQSTDRGWKPVWTAESFIWEELAVLSRCGCKTRCSTLRCVCKKSGVPCTLQCTTCKGICENKRY</sequence>